<accession>A0A146F3Z3</accession>
<evidence type="ECO:0000313" key="2">
    <source>
        <dbReference type="Proteomes" id="UP000075230"/>
    </source>
</evidence>
<organism evidence="1 2">
    <name type="scientific">Aspergillus kawachii</name>
    <name type="common">White koji mold</name>
    <name type="synonym">Aspergillus awamori var. kawachi</name>
    <dbReference type="NCBI Taxonomy" id="1069201"/>
    <lineage>
        <taxon>Eukaryota</taxon>
        <taxon>Fungi</taxon>
        <taxon>Dikarya</taxon>
        <taxon>Ascomycota</taxon>
        <taxon>Pezizomycotina</taxon>
        <taxon>Eurotiomycetes</taxon>
        <taxon>Eurotiomycetidae</taxon>
        <taxon>Eurotiales</taxon>
        <taxon>Aspergillaceae</taxon>
        <taxon>Aspergillus</taxon>
        <taxon>Aspergillus subgen. Circumdati</taxon>
    </lineage>
</organism>
<reference evidence="1 2" key="1">
    <citation type="journal article" date="2016" name="DNA Res.">
        <title>Genome sequence of Aspergillus luchuensis NBRC 4314.</title>
        <authorList>
            <person name="Yamada O."/>
            <person name="Machida M."/>
            <person name="Hosoyama A."/>
            <person name="Goto M."/>
            <person name="Takahashi T."/>
            <person name="Futagami T."/>
            <person name="Yamagata Y."/>
            <person name="Takeuchi M."/>
            <person name="Kobayashi T."/>
            <person name="Koike H."/>
            <person name="Abe K."/>
            <person name="Asai K."/>
            <person name="Arita M."/>
            <person name="Fujita N."/>
            <person name="Fukuda K."/>
            <person name="Higa K."/>
            <person name="Horikawa H."/>
            <person name="Ishikawa T."/>
            <person name="Jinno K."/>
            <person name="Kato Y."/>
            <person name="Kirimura K."/>
            <person name="Mizutani O."/>
            <person name="Nakasone K."/>
            <person name="Sano M."/>
            <person name="Shiraishi Y."/>
            <person name="Tsukahara M."/>
            <person name="Gomi K."/>
        </authorList>
    </citation>
    <scope>NUCLEOTIDE SEQUENCE [LARGE SCALE GENOMIC DNA]</scope>
    <source>
        <strain evidence="1 2">RIB 2604</strain>
    </source>
</reference>
<gene>
    <name evidence="1" type="ORF">RIB2604_00803160</name>
</gene>
<sequence length="87" mass="9282">MLLAGVFLLDVDVSYKPPVSKDAAERQAPHSGVEGNEVQTLEAKRVAQFGTGPGQQIIRLVSATKRAKVGQAVCDSRSNLLHLALLD</sequence>
<dbReference type="AlphaFoldDB" id="A0A146F3Z3"/>
<comment type="caution">
    <text evidence="1">The sequence shown here is derived from an EMBL/GenBank/DDBJ whole genome shotgun (WGS) entry which is preliminary data.</text>
</comment>
<protein>
    <submittedName>
        <fullName evidence="1">Uncharacterized protein</fullName>
    </submittedName>
</protein>
<dbReference type="EMBL" id="BCWF01000008">
    <property type="protein sequence ID" value="GAT20837.1"/>
    <property type="molecule type" value="Genomic_DNA"/>
</dbReference>
<reference evidence="2" key="2">
    <citation type="submission" date="2016-02" db="EMBL/GenBank/DDBJ databases">
        <title>Genome sequencing of Aspergillus luchuensis NBRC 4314.</title>
        <authorList>
            <person name="Yamada O."/>
        </authorList>
    </citation>
    <scope>NUCLEOTIDE SEQUENCE [LARGE SCALE GENOMIC DNA]</scope>
    <source>
        <strain evidence="2">RIB 2604</strain>
    </source>
</reference>
<name>A0A146F3Z3_ASPKA</name>
<proteinExistence type="predicted"/>
<evidence type="ECO:0000313" key="1">
    <source>
        <dbReference type="EMBL" id="GAT20837.1"/>
    </source>
</evidence>
<dbReference type="Proteomes" id="UP000075230">
    <property type="component" value="Unassembled WGS sequence"/>
</dbReference>